<dbReference type="Proteomes" id="UP000034786">
    <property type="component" value="Unassembled WGS sequence"/>
</dbReference>
<gene>
    <name evidence="1" type="ORF">UK15_07935</name>
</gene>
<keyword evidence="2" id="KW-1185">Reference proteome</keyword>
<comment type="caution">
    <text evidence="1">The sequence shown here is derived from an EMBL/GenBank/DDBJ whole genome shotgun (WGS) entry which is preliminary data.</text>
</comment>
<protein>
    <submittedName>
        <fullName evidence="1">Uncharacterized protein</fullName>
    </submittedName>
</protein>
<accession>A0A0M2GX85</accession>
<evidence type="ECO:0000313" key="1">
    <source>
        <dbReference type="EMBL" id="KJK40263.1"/>
    </source>
</evidence>
<evidence type="ECO:0000313" key="2">
    <source>
        <dbReference type="Proteomes" id="UP000034786"/>
    </source>
</evidence>
<dbReference type="EMBL" id="JYJH01000004">
    <property type="protein sequence ID" value="KJK40263.1"/>
    <property type="molecule type" value="Genomic_DNA"/>
</dbReference>
<organism evidence="1 2">
    <name type="scientific">Streptomyces variegatus</name>
    <dbReference type="NCBI Taxonomy" id="284040"/>
    <lineage>
        <taxon>Bacteria</taxon>
        <taxon>Bacillati</taxon>
        <taxon>Actinomycetota</taxon>
        <taxon>Actinomycetes</taxon>
        <taxon>Kitasatosporales</taxon>
        <taxon>Streptomycetaceae</taxon>
        <taxon>Streptomyces</taxon>
    </lineage>
</organism>
<sequence>MTEQIDFGSLAPALAFVARLAELHPGLTAPSLTFSGIFPNRVSLCMDSAPEIEAWREALHIPTENVNFSVGADGQMRVGFDAEVSGIEFHAFARFATKQEEAAA</sequence>
<reference evidence="2" key="1">
    <citation type="submission" date="2015-02" db="EMBL/GenBank/DDBJ databases">
        <authorList>
            <person name="Ju K.-S."/>
            <person name="Doroghazi J.R."/>
            <person name="Metcalf W."/>
        </authorList>
    </citation>
    <scope>NUCLEOTIDE SEQUENCE [LARGE SCALE GENOMIC DNA]</scope>
    <source>
        <strain evidence="2">NRRL B-16380</strain>
    </source>
</reference>
<dbReference type="RefSeq" id="WP_031137590.1">
    <property type="nucleotide sequence ID" value="NZ_JYJH01000004.1"/>
</dbReference>
<dbReference type="PATRIC" id="fig|284040.3.peg.4881"/>
<dbReference type="AlphaFoldDB" id="A0A0M2GX85"/>
<name>A0A0M2GX85_9ACTN</name>
<proteinExistence type="predicted"/>